<evidence type="ECO:0000313" key="2">
    <source>
        <dbReference type="Proteomes" id="UP001164746"/>
    </source>
</evidence>
<keyword evidence="2" id="KW-1185">Reference proteome</keyword>
<sequence length="185" mass="21651">MTLLLYNDGFCLITGTGGGSNGLRDIASCVNININLYCCDFLYSPERKKYARYVGVAAFRLMNKIAVTMSKTLRGNHGHEWSRNSTCIQRGIKQKNKEEYLCKEMERMNRGYMHQQANYQTMTKRNDVMGTETIYVRVDVHDSNRYDSVRTLTEKELEERKVERIPKNTRKQNCLATKYYEEWAI</sequence>
<dbReference type="EMBL" id="CP111013">
    <property type="protein sequence ID" value="WAQ96696.1"/>
    <property type="molecule type" value="Genomic_DNA"/>
</dbReference>
<name>A0ABY7DJA5_MYAAR</name>
<protein>
    <submittedName>
        <fullName evidence="1">Uncharacterized protein</fullName>
    </submittedName>
</protein>
<organism evidence="1 2">
    <name type="scientific">Mya arenaria</name>
    <name type="common">Soft-shell clam</name>
    <dbReference type="NCBI Taxonomy" id="6604"/>
    <lineage>
        <taxon>Eukaryota</taxon>
        <taxon>Metazoa</taxon>
        <taxon>Spiralia</taxon>
        <taxon>Lophotrochozoa</taxon>
        <taxon>Mollusca</taxon>
        <taxon>Bivalvia</taxon>
        <taxon>Autobranchia</taxon>
        <taxon>Heteroconchia</taxon>
        <taxon>Euheterodonta</taxon>
        <taxon>Imparidentia</taxon>
        <taxon>Neoheterodontei</taxon>
        <taxon>Myida</taxon>
        <taxon>Myoidea</taxon>
        <taxon>Myidae</taxon>
        <taxon>Mya</taxon>
    </lineage>
</organism>
<dbReference type="Proteomes" id="UP001164746">
    <property type="component" value="Chromosome 2"/>
</dbReference>
<evidence type="ECO:0000313" key="1">
    <source>
        <dbReference type="EMBL" id="WAQ96696.1"/>
    </source>
</evidence>
<reference evidence="1" key="1">
    <citation type="submission" date="2022-11" db="EMBL/GenBank/DDBJ databases">
        <title>Centuries of genome instability and evolution in soft-shell clam transmissible cancer (bioRxiv).</title>
        <authorList>
            <person name="Hart S.F.M."/>
            <person name="Yonemitsu M.A."/>
            <person name="Giersch R.M."/>
            <person name="Beal B.F."/>
            <person name="Arriagada G."/>
            <person name="Davis B.W."/>
            <person name="Ostrander E.A."/>
            <person name="Goff S.P."/>
            <person name="Metzger M.J."/>
        </authorList>
    </citation>
    <scope>NUCLEOTIDE SEQUENCE</scope>
    <source>
        <strain evidence="1">MELC-2E11</strain>
        <tissue evidence="1">Siphon/mantle</tissue>
    </source>
</reference>
<proteinExistence type="predicted"/>
<accession>A0ABY7DJA5</accession>
<gene>
    <name evidence="1" type="ORF">MAR_029386</name>
</gene>